<dbReference type="EMBL" id="GL983224">
    <property type="protein sequence ID" value="EGR34037.1"/>
    <property type="molecule type" value="Genomic_DNA"/>
</dbReference>
<sequence>MILNQNKEEDVEVLTICDAFEQNSVQIVSDMVFDLIDTDKDGEISKQEWKVAPYDLEGQKIEYEQQFDVIDSNKNGSIEKDEFLQIMKIVQKQQCEN</sequence>
<gene>
    <name evidence="3" type="ORF">IMG5_026430</name>
</gene>
<evidence type="ECO:0000313" key="3">
    <source>
        <dbReference type="EMBL" id="EGR34037.1"/>
    </source>
</evidence>
<accession>G0QL70</accession>
<dbReference type="PROSITE" id="PS50222">
    <property type="entry name" value="EF_HAND_2"/>
    <property type="match status" value="1"/>
</dbReference>
<dbReference type="PROSITE" id="PS00018">
    <property type="entry name" value="EF_HAND_1"/>
    <property type="match status" value="1"/>
</dbReference>
<dbReference type="InterPro" id="IPR018247">
    <property type="entry name" value="EF_Hand_1_Ca_BS"/>
</dbReference>
<dbReference type="GeneID" id="14910223"/>
<evidence type="ECO:0000256" key="1">
    <source>
        <dbReference type="ARBA" id="ARBA00022837"/>
    </source>
</evidence>
<dbReference type="InterPro" id="IPR002048">
    <property type="entry name" value="EF_hand_dom"/>
</dbReference>
<dbReference type="OrthoDB" id="26525at2759"/>
<name>G0QL70_ICHMU</name>
<dbReference type="SMART" id="SM00054">
    <property type="entry name" value="EFh"/>
    <property type="match status" value="2"/>
</dbReference>
<keyword evidence="1" id="KW-0106">Calcium</keyword>
<dbReference type="AlphaFoldDB" id="G0QL70"/>
<proteinExistence type="predicted"/>
<dbReference type="SUPFAM" id="SSF47473">
    <property type="entry name" value="EF-hand"/>
    <property type="match status" value="1"/>
</dbReference>
<evidence type="ECO:0000259" key="2">
    <source>
        <dbReference type="PROSITE" id="PS50222"/>
    </source>
</evidence>
<dbReference type="InterPro" id="IPR011992">
    <property type="entry name" value="EF-hand-dom_pair"/>
</dbReference>
<reference evidence="3 4" key="1">
    <citation type="submission" date="2011-07" db="EMBL/GenBank/DDBJ databases">
        <authorList>
            <person name="Coyne R."/>
            <person name="Brami D."/>
            <person name="Johnson J."/>
            <person name="Hostetler J."/>
            <person name="Hannick L."/>
            <person name="Clark T."/>
            <person name="Cassidy-Hanley D."/>
            <person name="Inman J."/>
        </authorList>
    </citation>
    <scope>NUCLEOTIDE SEQUENCE [LARGE SCALE GENOMIC DNA]</scope>
    <source>
        <strain evidence="3 4">G5</strain>
    </source>
</reference>
<dbReference type="Proteomes" id="UP000008983">
    <property type="component" value="Unassembled WGS sequence"/>
</dbReference>
<organism evidence="3 4">
    <name type="scientific">Ichthyophthirius multifiliis</name>
    <name type="common">White spot disease agent</name>
    <name type="synonym">Ich</name>
    <dbReference type="NCBI Taxonomy" id="5932"/>
    <lineage>
        <taxon>Eukaryota</taxon>
        <taxon>Sar</taxon>
        <taxon>Alveolata</taxon>
        <taxon>Ciliophora</taxon>
        <taxon>Intramacronucleata</taxon>
        <taxon>Oligohymenophorea</taxon>
        <taxon>Hymenostomatida</taxon>
        <taxon>Ophryoglenina</taxon>
        <taxon>Ichthyophthirius</taxon>
    </lineage>
</organism>
<dbReference type="CDD" id="cd00051">
    <property type="entry name" value="EFh"/>
    <property type="match status" value="1"/>
</dbReference>
<feature type="domain" description="EF-hand" evidence="2">
    <location>
        <begin position="58"/>
        <end position="93"/>
    </location>
</feature>
<evidence type="ECO:0000313" key="4">
    <source>
        <dbReference type="Proteomes" id="UP000008983"/>
    </source>
</evidence>
<dbReference type="Gene3D" id="1.10.238.10">
    <property type="entry name" value="EF-hand"/>
    <property type="match status" value="1"/>
</dbReference>
<keyword evidence="4" id="KW-1185">Reference proteome</keyword>
<dbReference type="InParanoid" id="G0QL70"/>
<dbReference type="Pfam" id="PF13499">
    <property type="entry name" value="EF-hand_7"/>
    <property type="match status" value="1"/>
</dbReference>
<dbReference type="RefSeq" id="XP_004039341.1">
    <property type="nucleotide sequence ID" value="XM_004039293.1"/>
</dbReference>
<dbReference type="GO" id="GO:0005509">
    <property type="term" value="F:calcium ion binding"/>
    <property type="evidence" value="ECO:0007669"/>
    <property type="project" value="InterPro"/>
</dbReference>
<protein>
    <recommendedName>
        <fullName evidence="2">EF-hand domain-containing protein</fullName>
    </recommendedName>
</protein>